<dbReference type="Gene3D" id="3.40.50.1820">
    <property type="entry name" value="alpha/beta hydrolase"/>
    <property type="match status" value="1"/>
</dbReference>
<dbReference type="EMBL" id="LKET01000051">
    <property type="protein sequence ID" value="KPU42867.1"/>
    <property type="molecule type" value="Genomic_DNA"/>
</dbReference>
<evidence type="ECO:0000256" key="5">
    <source>
        <dbReference type="ARBA" id="ARBA00029605"/>
    </source>
</evidence>
<dbReference type="STRING" id="36849.OXPF_36350"/>
<dbReference type="GO" id="GO:0005737">
    <property type="term" value="C:cytoplasm"/>
    <property type="evidence" value="ECO:0007669"/>
    <property type="project" value="InterPro"/>
</dbReference>
<protein>
    <recommendedName>
        <fullName evidence="2">prolyl aminopeptidase</fullName>
        <ecNumber evidence="2">3.4.11.5</ecNumber>
    </recommendedName>
    <alternativeName>
        <fullName evidence="5">Prolyl aminopeptidase</fullName>
    </alternativeName>
</protein>
<dbReference type="AlphaFoldDB" id="A0A0P9ACP5"/>
<dbReference type="PANTHER" id="PTHR43722:SF1">
    <property type="entry name" value="PROLINE IMINOPEPTIDASE"/>
    <property type="match status" value="1"/>
</dbReference>
<evidence type="ECO:0000256" key="3">
    <source>
        <dbReference type="ARBA" id="ARBA00022490"/>
    </source>
</evidence>
<dbReference type="RefSeq" id="WP_054876606.1">
    <property type="nucleotide sequence ID" value="NZ_LKET01000051.1"/>
</dbReference>
<keyword evidence="3" id="KW-0963">Cytoplasm</keyword>
<keyword evidence="6" id="KW-0472">Membrane</keyword>
<dbReference type="Proteomes" id="UP000050326">
    <property type="component" value="Unassembled WGS sequence"/>
</dbReference>
<dbReference type="PRINTS" id="PR00793">
    <property type="entry name" value="PROAMNOPTASE"/>
</dbReference>
<sequence>MLQIMIFAGLMFINMAAGIFTLVLGMLGLKNLISRTPNNRLVNRLKNSAVFFMILSFVSLGFVFYTQFAAGTPAIRDEKGSIIKDSIAEMRRIEINGRKQWISIRGHNKNNPVILFLAGGPGGTQMAAVRHDLKELEKYFVVVNWDQPGSGKSYYAEKVSDITPKTYIEDGYVLTNYLRETFEQQKIFLVGESWGSALGIFLIDRYPNAYHAFVGTGQMVDFKETERIDYQKAMELAKAAKDTDIIRKLEQNGIPPYYGDDVTWKSAVYINYLSAYMSSDTRIHNAGYNTFRDIFSSEYGLIDKMNYIRGIIKTFNHVYQQLYGIDLRKDYVSLKVPVYFFEGRYDINAPLSLVEEYVNTIDAPAKQIVWFEHSGHNPWINESGKFVEELKKLLPR</sequence>
<keyword evidence="6" id="KW-0812">Transmembrane</keyword>
<accession>A0A0P9ACP5</accession>
<gene>
    <name evidence="8" type="ORF">OXPF_36350</name>
</gene>
<keyword evidence="6" id="KW-1133">Transmembrane helix</keyword>
<dbReference type="SUPFAM" id="SSF53474">
    <property type="entry name" value="alpha/beta-Hydrolases"/>
    <property type="match status" value="1"/>
</dbReference>
<dbReference type="GO" id="GO:0006508">
    <property type="term" value="P:proteolysis"/>
    <property type="evidence" value="ECO:0007669"/>
    <property type="project" value="InterPro"/>
</dbReference>
<proteinExistence type="predicted"/>
<dbReference type="InterPro" id="IPR002410">
    <property type="entry name" value="Peptidase_S33"/>
</dbReference>
<name>A0A0P9ACP5_9CLOT</name>
<reference evidence="8 9" key="1">
    <citation type="submission" date="2015-09" db="EMBL/GenBank/DDBJ databases">
        <title>Genome sequence of Oxobacter pfennigii DSM 3222.</title>
        <authorList>
            <person name="Poehlein A."/>
            <person name="Bengelsdorf F.R."/>
            <person name="Schiel-Bengelsdorf B."/>
            <person name="Duerre P."/>
            <person name="Daniel R."/>
        </authorList>
    </citation>
    <scope>NUCLEOTIDE SEQUENCE [LARGE SCALE GENOMIC DNA]</scope>
    <source>
        <strain evidence="8 9">DSM 3222</strain>
    </source>
</reference>
<feature type="transmembrane region" description="Helical" evidence="6">
    <location>
        <begin position="49"/>
        <end position="68"/>
    </location>
</feature>
<dbReference type="GO" id="GO:0004177">
    <property type="term" value="F:aminopeptidase activity"/>
    <property type="evidence" value="ECO:0007669"/>
    <property type="project" value="UniProtKB-EC"/>
</dbReference>
<dbReference type="InterPro" id="IPR005944">
    <property type="entry name" value="Pro_iminopeptidase"/>
</dbReference>
<dbReference type="InterPro" id="IPR029058">
    <property type="entry name" value="AB_hydrolase_fold"/>
</dbReference>
<keyword evidence="9" id="KW-1185">Reference proteome</keyword>
<dbReference type="PATRIC" id="fig|36849.3.peg.3839"/>
<dbReference type="InterPro" id="IPR022742">
    <property type="entry name" value="Hydrolase_4"/>
</dbReference>
<evidence type="ECO:0000256" key="1">
    <source>
        <dbReference type="ARBA" id="ARBA00001585"/>
    </source>
</evidence>
<evidence type="ECO:0000313" key="9">
    <source>
        <dbReference type="Proteomes" id="UP000050326"/>
    </source>
</evidence>
<feature type="transmembrane region" description="Helical" evidence="6">
    <location>
        <begin position="6"/>
        <end position="29"/>
    </location>
</feature>
<comment type="catalytic activity">
    <reaction evidence="1">
        <text>Release of N-terminal proline from a peptide.</text>
        <dbReference type="EC" id="3.4.11.5"/>
    </reaction>
</comment>
<evidence type="ECO:0000256" key="2">
    <source>
        <dbReference type="ARBA" id="ARBA00012568"/>
    </source>
</evidence>
<evidence type="ECO:0000259" key="7">
    <source>
        <dbReference type="Pfam" id="PF12146"/>
    </source>
</evidence>
<keyword evidence="4 8" id="KW-0378">Hydrolase</keyword>
<organism evidence="8 9">
    <name type="scientific">Oxobacter pfennigii</name>
    <dbReference type="NCBI Taxonomy" id="36849"/>
    <lineage>
        <taxon>Bacteria</taxon>
        <taxon>Bacillati</taxon>
        <taxon>Bacillota</taxon>
        <taxon>Clostridia</taxon>
        <taxon>Eubacteriales</taxon>
        <taxon>Clostridiaceae</taxon>
        <taxon>Oxobacter</taxon>
    </lineage>
</organism>
<evidence type="ECO:0000256" key="6">
    <source>
        <dbReference type="SAM" id="Phobius"/>
    </source>
</evidence>
<comment type="caution">
    <text evidence="8">The sequence shown here is derived from an EMBL/GenBank/DDBJ whole genome shotgun (WGS) entry which is preliminary data.</text>
</comment>
<evidence type="ECO:0000313" key="8">
    <source>
        <dbReference type="EMBL" id="KPU42867.1"/>
    </source>
</evidence>
<evidence type="ECO:0000256" key="4">
    <source>
        <dbReference type="ARBA" id="ARBA00022801"/>
    </source>
</evidence>
<dbReference type="OrthoDB" id="53505at2"/>
<dbReference type="PANTHER" id="PTHR43722">
    <property type="entry name" value="PROLINE IMINOPEPTIDASE"/>
    <property type="match status" value="1"/>
</dbReference>
<dbReference type="EC" id="3.4.11.5" evidence="2"/>
<feature type="domain" description="Serine aminopeptidase S33" evidence="7">
    <location>
        <begin position="140"/>
        <end position="235"/>
    </location>
</feature>
<dbReference type="Pfam" id="PF12146">
    <property type="entry name" value="Hydrolase_4"/>
    <property type="match status" value="1"/>
</dbReference>